<accession>A0A285UTH7</accession>
<dbReference type="PANTHER" id="PTHR11390">
    <property type="entry name" value="PROKARYOTIC DNA TOPOISOMERASE"/>
    <property type="match status" value="1"/>
</dbReference>
<keyword evidence="4" id="KW-0479">Metal-binding</keyword>
<evidence type="ECO:0000256" key="1">
    <source>
        <dbReference type="ARBA" id="ARBA00000213"/>
    </source>
</evidence>
<keyword evidence="5" id="KW-0460">Magnesium</keyword>
<dbReference type="AlphaFoldDB" id="A0A285UTH7"/>
<comment type="catalytic activity">
    <reaction evidence="1">
        <text>ATP-independent breakage of single-stranded DNA, followed by passage and rejoining.</text>
        <dbReference type="EC" id="5.6.2.1"/>
    </reaction>
</comment>
<evidence type="ECO:0000313" key="15">
    <source>
        <dbReference type="Proteomes" id="UP000219412"/>
    </source>
</evidence>
<evidence type="ECO:0000259" key="13">
    <source>
        <dbReference type="PROSITE" id="PS52039"/>
    </source>
</evidence>
<dbReference type="SUPFAM" id="SSF56712">
    <property type="entry name" value="Prokaryotic type I DNA topoisomerase"/>
    <property type="match status" value="1"/>
</dbReference>
<feature type="domain" description="Topo IA-type catalytic" evidence="13">
    <location>
        <begin position="158"/>
        <end position="595"/>
    </location>
</feature>
<dbReference type="InterPro" id="IPR013497">
    <property type="entry name" value="Topo_IA_cen"/>
</dbReference>
<dbReference type="PRINTS" id="PR00417">
    <property type="entry name" value="PRTPISMRASEI"/>
</dbReference>
<name>A0A285UTH7_9STAP</name>
<dbReference type="Pfam" id="PF01751">
    <property type="entry name" value="Toprim"/>
    <property type="match status" value="1"/>
</dbReference>
<dbReference type="GO" id="GO:0006265">
    <property type="term" value="P:DNA topological change"/>
    <property type="evidence" value="ECO:0007669"/>
    <property type="project" value="InterPro"/>
</dbReference>
<evidence type="ECO:0000256" key="2">
    <source>
        <dbReference type="ARBA" id="ARBA00009446"/>
    </source>
</evidence>
<reference evidence="15" key="1">
    <citation type="submission" date="2017-08" db="EMBL/GenBank/DDBJ databases">
        <authorList>
            <person name="Varghese N."/>
            <person name="Submissions S."/>
        </authorList>
    </citation>
    <scope>NUCLEOTIDE SEQUENCE [LARGE SCALE GENOMIC DNA]</scope>
    <source>
        <strain evidence="15">DSM 23173</strain>
    </source>
</reference>
<keyword evidence="15" id="KW-1185">Reference proteome</keyword>
<sequence>MTTVIVAEKPSQAKAYAEAFNVKNKTKTHIEIEPCATFKSGAFITWGIGHLVELKLPQETQDAVNTWDLKNLPYLPKRFEYKISKGKTQHFNSVKQMLKSASLVINGCDVDREGSNIFYLILQQAGVKDTPIKRLWINSLEVDEVRKGFDALMDNSKDVLMFQEAKARMVADYLIGMNLSPLYTLKFQALGLNRDVFGIGRVQTPTLYMIFQRQKEIDQFKPEAFYEIHATFTKDGHDYKGKMEFKDKDRAVALDLLSKIKDERQGEVTAVEKEWKKQSAPQLHSLSTLQTTANKKWKYSPKQTLKTVQSLYEKKLVTYPRTDSRFITEQEFNYIKDRLNQYFDIYDLKPIIGYSEARKRFVDGSKVQEHYAVVLTKGVSKAQVSKLNDAEANLFKEIYNTTIAMFLEDYEYETTEVTTNIKEHPFHSKGKIDVNLGWQSLFKEDVAETKDEQNTLPDLKEGDVVQALPDLYEGVTKPPKLYTEGQLINLMKTCGKQVEEKEDADILKDIEGIGTEATRADVIEKLQKHEYITVKKNKVEITKKGILLCNAVTGTLLASAEMTAKWEKALKNISDEKMDFKTFIANIEKYLKHQTSVIDEELEKNNVTNDIKAVSHVKGIAECPKCTQGRVEKRKSKKGAVFYPCNHSDCNFVIFENMAGTKLSQTHVKELITNKQTKNKVKGFKSKKGKSFDAFVEMNEEYKTQFKF</sequence>
<evidence type="ECO:0000256" key="9">
    <source>
        <dbReference type="ARBA" id="ARBA00030003"/>
    </source>
</evidence>
<evidence type="ECO:0000256" key="7">
    <source>
        <dbReference type="ARBA" id="ARBA00023125"/>
    </source>
</evidence>
<dbReference type="Gene3D" id="1.10.290.10">
    <property type="entry name" value="Topoisomerase I, domain 4"/>
    <property type="match status" value="1"/>
</dbReference>
<dbReference type="CDD" id="cd00186">
    <property type="entry name" value="TOP1Ac"/>
    <property type="match status" value="1"/>
</dbReference>
<evidence type="ECO:0000256" key="6">
    <source>
        <dbReference type="ARBA" id="ARBA00023029"/>
    </source>
</evidence>
<dbReference type="Proteomes" id="UP000219412">
    <property type="component" value="Unassembled WGS sequence"/>
</dbReference>
<dbReference type="SMART" id="SM00437">
    <property type="entry name" value="TOP1Ac"/>
    <property type="match status" value="1"/>
</dbReference>
<dbReference type="GO" id="GO:0006310">
    <property type="term" value="P:DNA recombination"/>
    <property type="evidence" value="ECO:0007669"/>
    <property type="project" value="TreeGrafter"/>
</dbReference>
<dbReference type="InterPro" id="IPR003601">
    <property type="entry name" value="Topo_IA_2"/>
</dbReference>
<dbReference type="InterPro" id="IPR000380">
    <property type="entry name" value="Topo_IA"/>
</dbReference>
<comment type="similarity">
    <text evidence="2">Belongs to the type IA topoisomerase family.</text>
</comment>
<dbReference type="Pfam" id="PF01131">
    <property type="entry name" value="Topoisom_bac"/>
    <property type="match status" value="1"/>
</dbReference>
<evidence type="ECO:0000256" key="12">
    <source>
        <dbReference type="ARBA" id="ARBA00032877"/>
    </source>
</evidence>
<dbReference type="GO" id="GO:0043597">
    <property type="term" value="C:cytoplasmic replication fork"/>
    <property type="evidence" value="ECO:0007669"/>
    <property type="project" value="TreeGrafter"/>
</dbReference>
<evidence type="ECO:0000256" key="11">
    <source>
        <dbReference type="ARBA" id="ARBA00032235"/>
    </source>
</evidence>
<organism evidence="14 15">
    <name type="scientific">Salinicoccus kekensis</name>
    <dbReference type="NCBI Taxonomy" id="714307"/>
    <lineage>
        <taxon>Bacteria</taxon>
        <taxon>Bacillati</taxon>
        <taxon>Bacillota</taxon>
        <taxon>Bacilli</taxon>
        <taxon>Bacillales</taxon>
        <taxon>Staphylococcaceae</taxon>
        <taxon>Salinicoccus</taxon>
    </lineage>
</organism>
<keyword evidence="6" id="KW-0799">Topoisomerase</keyword>
<dbReference type="InterPro" id="IPR005738">
    <property type="entry name" value="TopoIII"/>
</dbReference>
<evidence type="ECO:0000256" key="4">
    <source>
        <dbReference type="ARBA" id="ARBA00022723"/>
    </source>
</evidence>
<keyword evidence="8 14" id="KW-0413">Isomerase</keyword>
<dbReference type="InterPro" id="IPR013824">
    <property type="entry name" value="Topo_IA_cen_sub1"/>
</dbReference>
<dbReference type="Pfam" id="PF13342">
    <property type="entry name" value="Toprim_Crpt"/>
    <property type="match status" value="1"/>
</dbReference>
<evidence type="ECO:0000256" key="3">
    <source>
        <dbReference type="ARBA" id="ARBA00012891"/>
    </source>
</evidence>
<evidence type="ECO:0000256" key="5">
    <source>
        <dbReference type="ARBA" id="ARBA00022842"/>
    </source>
</evidence>
<dbReference type="InterPro" id="IPR034144">
    <property type="entry name" value="TOPRIM_TopoIII"/>
</dbReference>
<dbReference type="GO" id="GO:0003917">
    <property type="term" value="F:DNA topoisomerase type I (single strand cut, ATP-independent) activity"/>
    <property type="evidence" value="ECO:0007669"/>
    <property type="project" value="UniProtKB-EC"/>
</dbReference>
<dbReference type="NCBIfam" id="TIGR01056">
    <property type="entry name" value="topB"/>
    <property type="match status" value="1"/>
</dbReference>
<keyword evidence="7" id="KW-0238">DNA-binding</keyword>
<dbReference type="PROSITE" id="PS00396">
    <property type="entry name" value="TOPO_IA_1"/>
    <property type="match status" value="1"/>
</dbReference>
<dbReference type="Gene3D" id="1.10.460.10">
    <property type="entry name" value="Topoisomerase I, domain 2"/>
    <property type="match status" value="1"/>
</dbReference>
<dbReference type="InterPro" id="IPR006171">
    <property type="entry name" value="TOPRIM_dom"/>
</dbReference>
<dbReference type="InterPro" id="IPR025589">
    <property type="entry name" value="Toprim_C_rpt"/>
</dbReference>
<dbReference type="InterPro" id="IPR003602">
    <property type="entry name" value="Topo_IA_DNA-bd_dom"/>
</dbReference>
<dbReference type="RefSeq" id="WP_179647247.1">
    <property type="nucleotide sequence ID" value="NZ_OBQF01000008.1"/>
</dbReference>
<protein>
    <recommendedName>
        <fullName evidence="3">DNA topoisomerase</fullName>
        <ecNumber evidence="3">5.6.2.1</ecNumber>
    </recommendedName>
    <alternativeName>
        <fullName evidence="12">Omega-protein</fullName>
    </alternativeName>
    <alternativeName>
        <fullName evidence="11">Relaxing enzyme</fullName>
    </alternativeName>
    <alternativeName>
        <fullName evidence="9">Swivelase</fullName>
    </alternativeName>
    <alternativeName>
        <fullName evidence="10">Untwisting enzyme</fullName>
    </alternativeName>
</protein>
<gene>
    <name evidence="14" type="ORF">SAMN05878391_2617</name>
</gene>
<proteinExistence type="inferred from homology"/>
<dbReference type="GO" id="GO:0006281">
    <property type="term" value="P:DNA repair"/>
    <property type="evidence" value="ECO:0007669"/>
    <property type="project" value="TreeGrafter"/>
</dbReference>
<dbReference type="SMART" id="SM00493">
    <property type="entry name" value="TOPRIM"/>
    <property type="match status" value="1"/>
</dbReference>
<dbReference type="Gene3D" id="2.70.20.10">
    <property type="entry name" value="Topoisomerase I, domain 3"/>
    <property type="match status" value="1"/>
</dbReference>
<dbReference type="InterPro" id="IPR023405">
    <property type="entry name" value="Topo_IA_core_domain"/>
</dbReference>
<dbReference type="GO" id="GO:0003677">
    <property type="term" value="F:DNA binding"/>
    <property type="evidence" value="ECO:0007669"/>
    <property type="project" value="UniProtKB-KW"/>
</dbReference>
<evidence type="ECO:0000256" key="8">
    <source>
        <dbReference type="ARBA" id="ARBA00023235"/>
    </source>
</evidence>
<evidence type="ECO:0000256" key="10">
    <source>
        <dbReference type="ARBA" id="ARBA00031985"/>
    </source>
</evidence>
<dbReference type="EC" id="5.6.2.1" evidence="3"/>
<dbReference type="CDD" id="cd03362">
    <property type="entry name" value="TOPRIM_TopoIA_TopoIII"/>
    <property type="match status" value="1"/>
</dbReference>
<dbReference type="InterPro" id="IPR013825">
    <property type="entry name" value="Topo_IA_cen_sub2"/>
</dbReference>
<evidence type="ECO:0000313" key="14">
    <source>
        <dbReference type="EMBL" id="SOC45119.1"/>
    </source>
</evidence>
<dbReference type="Gene3D" id="3.40.50.140">
    <property type="match status" value="1"/>
</dbReference>
<dbReference type="SMART" id="SM00436">
    <property type="entry name" value="TOP1Bc"/>
    <property type="match status" value="1"/>
</dbReference>
<dbReference type="PANTHER" id="PTHR11390:SF21">
    <property type="entry name" value="DNA TOPOISOMERASE 3-ALPHA"/>
    <property type="match status" value="1"/>
</dbReference>
<dbReference type="InterPro" id="IPR023406">
    <property type="entry name" value="Topo_IA_AS"/>
</dbReference>
<dbReference type="InterPro" id="IPR013826">
    <property type="entry name" value="Topo_IA_cen_sub3"/>
</dbReference>
<dbReference type="EMBL" id="OBQF01000008">
    <property type="protein sequence ID" value="SOC45119.1"/>
    <property type="molecule type" value="Genomic_DNA"/>
</dbReference>
<dbReference type="PROSITE" id="PS52039">
    <property type="entry name" value="TOPO_IA_2"/>
    <property type="match status" value="1"/>
</dbReference>
<dbReference type="GO" id="GO:0046872">
    <property type="term" value="F:metal ion binding"/>
    <property type="evidence" value="ECO:0007669"/>
    <property type="project" value="UniProtKB-KW"/>
</dbReference>